<feature type="compositionally biased region" description="Polar residues" evidence="5">
    <location>
        <begin position="209"/>
        <end position="257"/>
    </location>
</feature>
<feature type="transmembrane region" description="Helical" evidence="6">
    <location>
        <begin position="775"/>
        <end position="800"/>
    </location>
</feature>
<reference evidence="7 8" key="1">
    <citation type="journal article" date="2020" name="Fungal Divers.">
        <title>Resolving the Mortierellaceae phylogeny through synthesis of multi-gene phylogenetics and phylogenomics.</title>
        <authorList>
            <person name="Vandepol N."/>
            <person name="Liber J."/>
            <person name="Desiro A."/>
            <person name="Na H."/>
            <person name="Kennedy M."/>
            <person name="Barry K."/>
            <person name="Grigoriev I.V."/>
            <person name="Miller A.N."/>
            <person name="O'Donnell K."/>
            <person name="Stajich J.E."/>
            <person name="Bonito G."/>
        </authorList>
    </citation>
    <scope>NUCLEOTIDE SEQUENCE [LARGE SCALE GENOMIC DNA]</scope>
    <source>
        <strain evidence="7 8">AD045</strain>
    </source>
</reference>
<comment type="subcellular location">
    <subcellularLocation>
        <location evidence="1">Membrane</location>
        <topology evidence="1">Multi-pass membrane protein</topology>
    </subcellularLocation>
</comment>
<feature type="region of interest" description="Disordered" evidence="5">
    <location>
        <begin position="298"/>
        <end position="375"/>
    </location>
</feature>
<feature type="transmembrane region" description="Helical" evidence="6">
    <location>
        <begin position="664"/>
        <end position="687"/>
    </location>
</feature>
<feature type="region of interest" description="Disordered" evidence="5">
    <location>
        <begin position="400"/>
        <end position="523"/>
    </location>
</feature>
<feature type="transmembrane region" description="Helical" evidence="6">
    <location>
        <begin position="6"/>
        <end position="29"/>
    </location>
</feature>
<feature type="compositionally biased region" description="Gly residues" evidence="5">
    <location>
        <begin position="505"/>
        <end position="514"/>
    </location>
</feature>
<dbReference type="InterPro" id="IPR040254">
    <property type="entry name" value="Ecm3-like"/>
</dbReference>
<name>A0ABQ7JY07_9FUNG</name>
<keyword evidence="8" id="KW-1185">Reference proteome</keyword>
<evidence type="ECO:0008006" key="9">
    <source>
        <dbReference type="Google" id="ProtNLM"/>
    </source>
</evidence>
<dbReference type="PANTHER" id="PTHR31274">
    <property type="entry name" value="PROTEIN ECM3"/>
    <property type="match status" value="1"/>
</dbReference>
<evidence type="ECO:0000256" key="4">
    <source>
        <dbReference type="ARBA" id="ARBA00023136"/>
    </source>
</evidence>
<feature type="compositionally biased region" description="Low complexity" evidence="5">
    <location>
        <begin position="195"/>
        <end position="208"/>
    </location>
</feature>
<keyword evidence="2 6" id="KW-0812">Transmembrane</keyword>
<feature type="transmembrane region" description="Helical" evidence="6">
    <location>
        <begin position="623"/>
        <end position="644"/>
    </location>
</feature>
<accession>A0ABQ7JY07</accession>
<dbReference type="EMBL" id="JAAAIM010000483">
    <property type="protein sequence ID" value="KAG0287526.1"/>
    <property type="molecule type" value="Genomic_DNA"/>
</dbReference>
<evidence type="ECO:0000256" key="1">
    <source>
        <dbReference type="ARBA" id="ARBA00004141"/>
    </source>
</evidence>
<gene>
    <name evidence="7" type="ORF">BGZ96_008549</name>
</gene>
<feature type="compositionally biased region" description="Low complexity" evidence="5">
    <location>
        <begin position="457"/>
        <end position="487"/>
    </location>
</feature>
<feature type="region of interest" description="Disordered" evidence="5">
    <location>
        <begin position="184"/>
        <end position="268"/>
    </location>
</feature>
<evidence type="ECO:0000256" key="6">
    <source>
        <dbReference type="SAM" id="Phobius"/>
    </source>
</evidence>
<feature type="transmembrane region" description="Helical" evidence="6">
    <location>
        <begin position="41"/>
        <end position="60"/>
    </location>
</feature>
<evidence type="ECO:0000256" key="3">
    <source>
        <dbReference type="ARBA" id="ARBA00022989"/>
    </source>
</evidence>
<evidence type="ECO:0000256" key="2">
    <source>
        <dbReference type="ARBA" id="ARBA00022692"/>
    </source>
</evidence>
<feature type="compositionally biased region" description="Polar residues" evidence="5">
    <location>
        <begin position="333"/>
        <end position="364"/>
    </location>
</feature>
<proteinExistence type="predicted"/>
<comment type="caution">
    <text evidence="7">The sequence shown here is derived from an EMBL/GenBank/DDBJ whole genome shotgun (WGS) entry which is preliminary data.</text>
</comment>
<keyword evidence="4 6" id="KW-0472">Membrane</keyword>
<feature type="compositionally biased region" description="Low complexity" evidence="5">
    <location>
        <begin position="314"/>
        <end position="326"/>
    </location>
</feature>
<dbReference type="Proteomes" id="UP001194696">
    <property type="component" value="Unassembled WGS sequence"/>
</dbReference>
<dbReference type="InterPro" id="IPR004776">
    <property type="entry name" value="Mem_transp_PIN-like"/>
</dbReference>
<dbReference type="PANTHER" id="PTHR31274:SF1">
    <property type="entry name" value="AGL149CP"/>
    <property type="match status" value="1"/>
</dbReference>
<sequence>MTPNHVSPILLLRPIIKFVVLGGCGALMAKHGLLTPAGAKVVAGLILNYTLPALLFAKMLACVNQENAEELLLVAAVAVGIMLMGGFLGLVIQRTGLVPKRLHWGIVAATMFTNFGDLPISIILAVSDHPPFLVGDGARGTAYSSVFIAVFYLFLFPFGGYKLIRIDHVKESKRLANLTTAIRNHENNTGGEGNGEPFASASASPSVSGVTLSNGNSGHSSPQHQLRQQSSFSPHQNQDLSLQHPSPHQRHLSSPQQHHARQEQGGLHSSFSATSTMISMDYNMEENAKELRYRPTDPLQVTSSQEPTSPSLDHPPASSPTTTAHSSLRETHSASTNPFARMNQDASAPQLTSPGSGSNNNGQHMSPRFAHPPYPLHALKSSELQYQHQHRYSVESMASNGTGATRFSTSHEDDHNSLIHPPQPAISKGGLNGTSAASRKKSIRPTLLRGYQPPPLNQQQQQQISQQYSPTTPSSLGNTSSRSGSQSPYISLTPPGSSGDDSSTIGGGAAGGSGFKRRGSGAAAGVGDTIETTADVPFEMVTLGATQGGSSSSSSTSASMAIAVASDSLGVGADPATASTPLPKVPPQLQKSYESKKKLQQQQVQQRQEIHWFWRLFHSTREYLTPPTIGLLLGLLCALTPLRGLFVPTADPLPSPDELPPLSFIYEITLMLGGCCVPLGLTVLGASLSRLKPGRMRPLIPTLTMVTIAKMVVSPLIGVLVVELVLVRHFQWVSSQNHMLQFTLMLMSGSPTSMICFVLAQVWDRRTTNAGSEMAAVIAIQYAVGTVLITLGSAFMMYFLF</sequence>
<organism evidence="7 8">
    <name type="scientific">Linnemannia gamsii</name>
    <dbReference type="NCBI Taxonomy" id="64522"/>
    <lineage>
        <taxon>Eukaryota</taxon>
        <taxon>Fungi</taxon>
        <taxon>Fungi incertae sedis</taxon>
        <taxon>Mucoromycota</taxon>
        <taxon>Mortierellomycotina</taxon>
        <taxon>Mortierellomycetes</taxon>
        <taxon>Mortierellales</taxon>
        <taxon>Mortierellaceae</taxon>
        <taxon>Linnemannia</taxon>
    </lineage>
</organism>
<evidence type="ECO:0000313" key="8">
    <source>
        <dbReference type="Proteomes" id="UP001194696"/>
    </source>
</evidence>
<feature type="transmembrane region" description="Helical" evidence="6">
    <location>
        <begin position="72"/>
        <end position="92"/>
    </location>
</feature>
<protein>
    <recommendedName>
        <fullName evidence="9">Auxin efflux carrier</fullName>
    </recommendedName>
</protein>
<feature type="transmembrane region" description="Helical" evidence="6">
    <location>
        <begin position="104"/>
        <end position="126"/>
    </location>
</feature>
<dbReference type="Pfam" id="PF03547">
    <property type="entry name" value="Mem_trans"/>
    <property type="match status" value="1"/>
</dbReference>
<feature type="compositionally biased region" description="Polar residues" evidence="5">
    <location>
        <begin position="299"/>
        <end position="311"/>
    </location>
</feature>
<feature type="transmembrane region" description="Helical" evidence="6">
    <location>
        <begin position="699"/>
        <end position="722"/>
    </location>
</feature>
<feature type="transmembrane region" description="Helical" evidence="6">
    <location>
        <begin position="146"/>
        <end position="164"/>
    </location>
</feature>
<feature type="transmembrane region" description="Helical" evidence="6">
    <location>
        <begin position="742"/>
        <end position="763"/>
    </location>
</feature>
<evidence type="ECO:0000313" key="7">
    <source>
        <dbReference type="EMBL" id="KAG0287526.1"/>
    </source>
</evidence>
<evidence type="ECO:0000256" key="5">
    <source>
        <dbReference type="SAM" id="MobiDB-lite"/>
    </source>
</evidence>
<keyword evidence="3 6" id="KW-1133">Transmembrane helix</keyword>